<feature type="transmembrane region" description="Helical" evidence="2">
    <location>
        <begin position="140"/>
        <end position="162"/>
    </location>
</feature>
<keyword evidence="3" id="KW-0732">Signal</keyword>
<feature type="domain" description="Rhodopsin" evidence="4">
    <location>
        <begin position="81"/>
        <end position="316"/>
    </location>
</feature>
<feature type="transmembrane region" description="Helical" evidence="2">
    <location>
        <begin position="63"/>
        <end position="85"/>
    </location>
</feature>
<dbReference type="EMBL" id="JAAMPI010000621">
    <property type="protein sequence ID" value="KAF4629830.1"/>
    <property type="molecule type" value="Genomic_DNA"/>
</dbReference>
<dbReference type="Proteomes" id="UP000566819">
    <property type="component" value="Unassembled WGS sequence"/>
</dbReference>
<evidence type="ECO:0000256" key="3">
    <source>
        <dbReference type="SAM" id="SignalP"/>
    </source>
</evidence>
<dbReference type="PROSITE" id="PS51257">
    <property type="entry name" value="PROKAR_LIPOPROTEIN"/>
    <property type="match status" value="1"/>
</dbReference>
<evidence type="ECO:0000313" key="6">
    <source>
        <dbReference type="Proteomes" id="UP000566819"/>
    </source>
</evidence>
<feature type="transmembrane region" description="Helical" evidence="2">
    <location>
        <begin position="174"/>
        <end position="196"/>
    </location>
</feature>
<comment type="caution">
    <text evidence="5">The sequence shown here is derived from an EMBL/GenBank/DDBJ whole genome shotgun (WGS) entry which is preliminary data.</text>
</comment>
<dbReference type="InterPro" id="IPR049326">
    <property type="entry name" value="Rhodopsin_dom_fungi"/>
</dbReference>
<feature type="transmembrane region" description="Helical" evidence="2">
    <location>
        <begin position="290"/>
        <end position="313"/>
    </location>
</feature>
<feature type="chain" id="PRO_5034127618" description="Rhodopsin domain-containing protein" evidence="3">
    <location>
        <begin position="25"/>
        <end position="430"/>
    </location>
</feature>
<dbReference type="AlphaFoldDB" id="A0A8H4RJ44"/>
<organism evidence="5 6">
    <name type="scientific">Cudoniella acicularis</name>
    <dbReference type="NCBI Taxonomy" id="354080"/>
    <lineage>
        <taxon>Eukaryota</taxon>
        <taxon>Fungi</taxon>
        <taxon>Dikarya</taxon>
        <taxon>Ascomycota</taxon>
        <taxon>Pezizomycotina</taxon>
        <taxon>Leotiomycetes</taxon>
        <taxon>Helotiales</taxon>
        <taxon>Tricladiaceae</taxon>
        <taxon>Cudoniella</taxon>
    </lineage>
</organism>
<dbReference type="PANTHER" id="PTHR38794">
    <property type="entry name" value="INTEGRAL MEMBRANE PROTEIN"/>
    <property type="match status" value="1"/>
</dbReference>
<evidence type="ECO:0000256" key="1">
    <source>
        <dbReference type="SAM" id="MobiDB-lite"/>
    </source>
</evidence>
<feature type="transmembrane region" description="Helical" evidence="2">
    <location>
        <begin position="97"/>
        <end position="120"/>
    </location>
</feature>
<evidence type="ECO:0000259" key="4">
    <source>
        <dbReference type="Pfam" id="PF20684"/>
    </source>
</evidence>
<dbReference type="Pfam" id="PF20684">
    <property type="entry name" value="Fung_rhodopsin"/>
    <property type="match status" value="1"/>
</dbReference>
<dbReference type="PANTHER" id="PTHR38794:SF1">
    <property type="entry name" value="INTEGRAL MEMBRANE PROTEIN"/>
    <property type="match status" value="1"/>
</dbReference>
<feature type="signal peptide" evidence="3">
    <location>
        <begin position="1"/>
        <end position="24"/>
    </location>
</feature>
<feature type="transmembrane region" description="Helical" evidence="2">
    <location>
        <begin position="250"/>
        <end position="270"/>
    </location>
</feature>
<gene>
    <name evidence="5" type="ORF">G7Y89_g8316</name>
</gene>
<keyword evidence="2" id="KW-0812">Transmembrane</keyword>
<feature type="region of interest" description="Disordered" evidence="1">
    <location>
        <begin position="337"/>
        <end position="367"/>
    </location>
</feature>
<keyword evidence="2" id="KW-0472">Membrane</keyword>
<name>A0A8H4RJ44_9HELO</name>
<dbReference type="OrthoDB" id="3918601at2759"/>
<proteinExistence type="predicted"/>
<keyword evidence="2" id="KW-1133">Transmembrane helix</keyword>
<keyword evidence="6" id="KW-1185">Reference proteome</keyword>
<evidence type="ECO:0000313" key="5">
    <source>
        <dbReference type="EMBL" id="KAF4629830.1"/>
    </source>
</evidence>
<accession>A0A8H4RJ44</accession>
<reference evidence="5 6" key="1">
    <citation type="submission" date="2020-03" db="EMBL/GenBank/DDBJ databases">
        <title>Draft Genome Sequence of Cudoniella acicularis.</title>
        <authorList>
            <person name="Buettner E."/>
            <person name="Kellner H."/>
        </authorList>
    </citation>
    <scope>NUCLEOTIDE SEQUENCE [LARGE SCALE GENOMIC DNA]</scope>
    <source>
        <strain evidence="5 6">DSM 108380</strain>
    </source>
</reference>
<protein>
    <recommendedName>
        <fullName evidence="4">Rhodopsin domain-containing protein</fullName>
    </recommendedName>
</protein>
<evidence type="ECO:0000256" key="2">
    <source>
        <dbReference type="SAM" id="Phobius"/>
    </source>
</evidence>
<feature type="transmembrane region" description="Helical" evidence="2">
    <location>
        <begin position="216"/>
        <end position="238"/>
    </location>
</feature>
<sequence length="430" mass="47323">MICFKTLTVTLMTFLGCNFHQNLTDKIIQNTKLGNLITSNTEIMNFLQARDQVLITDDNVGPVIGIVTILCLILAILSVCARIYTKTSAVRKLSLDDWAVFFSMAFFIAQTVVILVGAFNGLGKRWDDLTSDQQNLCLKLLYAAGILTIPTLVSIKISIILFIRGLGPMQVHAVISKVFGVSLLVWGVASVFGWAFQCHAPFWRPIDNVCPNILPFWNSVSSINVITDVLLILWPSWIVWNLHAALSRRVLIISLFSTRFLVIACTATQLVFTNSDLASDVGSDPSFNLWKVIVCVQILLATSIMTACIPYLLPFLESLESGMLGADDLRRRGKTDAYGYGTAERSKDSTTNSGNASSLSKKKNRDAVALQPVSLENNTSVQADGTAWADGQSTSSQARIIHYEQTWGVGYENRTGEEIEIDGNPVNSRI</sequence>
<feature type="compositionally biased region" description="Polar residues" evidence="1">
    <location>
        <begin position="349"/>
        <end position="359"/>
    </location>
</feature>